<evidence type="ECO:0000313" key="2">
    <source>
        <dbReference type="Proteomes" id="UP000267096"/>
    </source>
</evidence>
<reference evidence="3" key="1">
    <citation type="submission" date="2017-02" db="UniProtKB">
        <authorList>
            <consortium name="WormBaseParasite"/>
        </authorList>
    </citation>
    <scope>IDENTIFICATION</scope>
</reference>
<protein>
    <submittedName>
        <fullName evidence="3">C-type lectin domain-containing protein</fullName>
    </submittedName>
</protein>
<dbReference type="SUPFAM" id="SSF56436">
    <property type="entry name" value="C-type lectin-like"/>
    <property type="match status" value="1"/>
</dbReference>
<organism evidence="3">
    <name type="scientific">Anisakis simplex</name>
    <name type="common">Herring worm</name>
    <dbReference type="NCBI Taxonomy" id="6269"/>
    <lineage>
        <taxon>Eukaryota</taxon>
        <taxon>Metazoa</taxon>
        <taxon>Ecdysozoa</taxon>
        <taxon>Nematoda</taxon>
        <taxon>Chromadorea</taxon>
        <taxon>Rhabditida</taxon>
        <taxon>Spirurina</taxon>
        <taxon>Ascaridomorpha</taxon>
        <taxon>Ascaridoidea</taxon>
        <taxon>Anisakidae</taxon>
        <taxon>Anisakis</taxon>
        <taxon>Anisakis simplex complex</taxon>
    </lineage>
</organism>
<keyword evidence="2" id="KW-1185">Reference proteome</keyword>
<dbReference type="InterPro" id="IPR016186">
    <property type="entry name" value="C-type_lectin-like/link_sf"/>
</dbReference>
<sequence length="105" mass="11848">MWPKTVSGVGLMDTMQHSVDGQWVRYPKSEPNALCVAMNTMTGFWQNKDCANRLPFFCSIDSISFPRGGNATRRYEGLLEATTKKTDDLLDELSALDRANRNETK</sequence>
<dbReference type="InterPro" id="IPR016187">
    <property type="entry name" value="CTDL_fold"/>
</dbReference>
<dbReference type="EMBL" id="UYRR01034122">
    <property type="protein sequence ID" value="VDK60410.1"/>
    <property type="molecule type" value="Genomic_DNA"/>
</dbReference>
<dbReference type="Proteomes" id="UP000267096">
    <property type="component" value="Unassembled WGS sequence"/>
</dbReference>
<evidence type="ECO:0000313" key="1">
    <source>
        <dbReference type="EMBL" id="VDK60410.1"/>
    </source>
</evidence>
<dbReference type="AlphaFoldDB" id="A0A0M3KAP2"/>
<reference evidence="1 2" key="2">
    <citation type="submission" date="2018-11" db="EMBL/GenBank/DDBJ databases">
        <authorList>
            <consortium name="Pathogen Informatics"/>
        </authorList>
    </citation>
    <scope>NUCLEOTIDE SEQUENCE [LARGE SCALE GENOMIC DNA]</scope>
</reference>
<dbReference type="WBParaSite" id="ASIM_0001803801-mRNA-1">
    <property type="protein sequence ID" value="ASIM_0001803801-mRNA-1"/>
    <property type="gene ID" value="ASIM_0001803801"/>
</dbReference>
<dbReference type="OrthoDB" id="5833759at2759"/>
<evidence type="ECO:0000313" key="3">
    <source>
        <dbReference type="WBParaSite" id="ASIM_0001803801-mRNA-1"/>
    </source>
</evidence>
<name>A0A0M3KAP2_ANISI</name>
<dbReference type="Gene3D" id="3.10.100.10">
    <property type="entry name" value="Mannose-Binding Protein A, subunit A"/>
    <property type="match status" value="1"/>
</dbReference>
<gene>
    <name evidence="1" type="ORF">ASIM_LOCUS17440</name>
</gene>
<proteinExistence type="predicted"/>
<accession>A0A0M3KAP2</accession>